<dbReference type="SUPFAM" id="SSF47473">
    <property type="entry name" value="EF-hand"/>
    <property type="match status" value="1"/>
</dbReference>
<proteinExistence type="predicted"/>
<dbReference type="Proteomes" id="UP000018936">
    <property type="component" value="Unassembled WGS sequence"/>
</dbReference>
<feature type="region of interest" description="Disordered" evidence="1">
    <location>
        <begin position="142"/>
        <end position="175"/>
    </location>
</feature>
<dbReference type="OrthoDB" id="26525at2759"/>
<dbReference type="EMBL" id="AZIM01042421">
    <property type="protein sequence ID" value="ETE56099.1"/>
    <property type="molecule type" value="Genomic_DNA"/>
</dbReference>
<feature type="compositionally biased region" description="Basic and acidic residues" evidence="1">
    <location>
        <begin position="53"/>
        <end position="70"/>
    </location>
</feature>
<feature type="domain" description="S100/CaBP-9k-type calcium binding subdomain" evidence="2">
    <location>
        <begin position="6"/>
        <end position="48"/>
    </location>
</feature>
<evidence type="ECO:0000259" key="2">
    <source>
        <dbReference type="SMART" id="SM01394"/>
    </source>
</evidence>
<dbReference type="InterPro" id="IPR013787">
    <property type="entry name" value="S100_Ca-bd_sub"/>
</dbReference>
<feature type="non-terminal residue" evidence="3">
    <location>
        <position position="1"/>
    </location>
</feature>
<dbReference type="AlphaFoldDB" id="V8N1F0"/>
<keyword evidence="4" id="KW-1185">Reference proteome</keyword>
<protein>
    <recommendedName>
        <fullName evidence="2">S100/CaBP-9k-type calcium binding subdomain domain-containing protein</fullName>
    </recommendedName>
</protein>
<organism evidence="3 4">
    <name type="scientific">Ophiophagus hannah</name>
    <name type="common">King cobra</name>
    <name type="synonym">Naja hannah</name>
    <dbReference type="NCBI Taxonomy" id="8665"/>
    <lineage>
        <taxon>Eukaryota</taxon>
        <taxon>Metazoa</taxon>
        <taxon>Chordata</taxon>
        <taxon>Craniata</taxon>
        <taxon>Vertebrata</taxon>
        <taxon>Euteleostomi</taxon>
        <taxon>Lepidosauria</taxon>
        <taxon>Squamata</taxon>
        <taxon>Bifurcata</taxon>
        <taxon>Unidentata</taxon>
        <taxon>Episquamata</taxon>
        <taxon>Toxicofera</taxon>
        <taxon>Serpentes</taxon>
        <taxon>Colubroidea</taxon>
        <taxon>Elapidae</taxon>
        <taxon>Elapinae</taxon>
        <taxon>Ophiophagus</taxon>
    </lineage>
</organism>
<comment type="caution">
    <text evidence="3">The sequence shown here is derived from an EMBL/GenBank/DDBJ whole genome shotgun (WGS) entry which is preliminary data.</text>
</comment>
<dbReference type="Pfam" id="PF01023">
    <property type="entry name" value="S_100"/>
    <property type="match status" value="1"/>
</dbReference>
<feature type="region of interest" description="Disordered" evidence="1">
    <location>
        <begin position="49"/>
        <end position="84"/>
    </location>
</feature>
<dbReference type="Gene3D" id="1.10.238.10">
    <property type="entry name" value="EF-hand"/>
    <property type="match status" value="1"/>
</dbReference>
<reference evidence="3 4" key="1">
    <citation type="journal article" date="2013" name="Proc. Natl. Acad. Sci. U.S.A.">
        <title>The king cobra genome reveals dynamic gene evolution and adaptation in the snake venom system.</title>
        <authorList>
            <person name="Vonk F.J."/>
            <person name="Casewell N.R."/>
            <person name="Henkel C.V."/>
            <person name="Heimberg A.M."/>
            <person name="Jansen H.J."/>
            <person name="McCleary R.J."/>
            <person name="Kerkkamp H.M."/>
            <person name="Vos R.A."/>
            <person name="Guerreiro I."/>
            <person name="Calvete J.J."/>
            <person name="Wuster W."/>
            <person name="Woods A.E."/>
            <person name="Logan J.M."/>
            <person name="Harrison R.A."/>
            <person name="Castoe T.A."/>
            <person name="de Koning A.P."/>
            <person name="Pollock D.D."/>
            <person name="Yandell M."/>
            <person name="Calderon D."/>
            <person name="Renjifo C."/>
            <person name="Currier R.B."/>
            <person name="Salgado D."/>
            <person name="Pla D."/>
            <person name="Sanz L."/>
            <person name="Hyder A.S."/>
            <person name="Ribeiro J.M."/>
            <person name="Arntzen J.W."/>
            <person name="van den Thillart G.E."/>
            <person name="Boetzer M."/>
            <person name="Pirovano W."/>
            <person name="Dirks R.P."/>
            <person name="Spaink H.P."/>
            <person name="Duboule D."/>
            <person name="McGlinn E."/>
            <person name="Kini R.M."/>
            <person name="Richardson M.K."/>
        </authorList>
    </citation>
    <scope>NUCLEOTIDE SEQUENCE</scope>
    <source>
        <tissue evidence="3">Blood</tissue>
    </source>
</reference>
<feature type="compositionally biased region" description="Low complexity" evidence="1">
    <location>
        <begin position="142"/>
        <end position="160"/>
    </location>
</feature>
<dbReference type="InterPro" id="IPR011992">
    <property type="entry name" value="EF-hand-dom_pair"/>
</dbReference>
<accession>V8N1F0</accession>
<gene>
    <name evidence="3" type="ORF">L345_18191</name>
</gene>
<sequence length="189" mass="20585">MSQTQLEKCLECIIDIFHKYSIQKEHHDRISKAEFAKLLKEQLPNFIQNSRAGEGKGEARNGGPPREKLGSQEGQGSNSFSRECSDSIDRNSMRTWSCRNFFAACKEANPKDWLLSLMGRSITLQPYSRVAPALRARILGTGTPGSSSSLLPDSPSSKGSAPLSDSPGPIPPSHLFSQEATGLSGFFGL</sequence>
<evidence type="ECO:0000313" key="4">
    <source>
        <dbReference type="Proteomes" id="UP000018936"/>
    </source>
</evidence>
<name>V8N1F0_OPHHA</name>
<evidence type="ECO:0000313" key="3">
    <source>
        <dbReference type="EMBL" id="ETE56099.1"/>
    </source>
</evidence>
<dbReference type="SMART" id="SM01394">
    <property type="entry name" value="S_100"/>
    <property type="match status" value="1"/>
</dbReference>
<evidence type="ECO:0000256" key="1">
    <source>
        <dbReference type="SAM" id="MobiDB-lite"/>
    </source>
</evidence>
<feature type="compositionally biased region" description="Polar residues" evidence="1">
    <location>
        <begin position="72"/>
        <end position="82"/>
    </location>
</feature>